<dbReference type="STRING" id="566551.HMPREF0201_02756"/>
<dbReference type="AlphaFoldDB" id="S3IUY9"/>
<dbReference type="PATRIC" id="fig|566551.4.peg.2526"/>
<evidence type="ECO:0000313" key="1">
    <source>
        <dbReference type="EMBL" id="EPF16396.1"/>
    </source>
</evidence>
<dbReference type="EMBL" id="ATDT01000023">
    <property type="protein sequence ID" value="EPF16396.1"/>
    <property type="molecule type" value="Genomic_DNA"/>
</dbReference>
<gene>
    <name evidence="1" type="ORF">HMPREF0201_02756</name>
</gene>
<evidence type="ECO:0000313" key="2">
    <source>
        <dbReference type="Proteomes" id="UP000014585"/>
    </source>
</evidence>
<organism evidence="1 2">
    <name type="scientific">Cedecea davisae DSM 4568</name>
    <dbReference type="NCBI Taxonomy" id="566551"/>
    <lineage>
        <taxon>Bacteria</taxon>
        <taxon>Pseudomonadati</taxon>
        <taxon>Pseudomonadota</taxon>
        <taxon>Gammaproteobacteria</taxon>
        <taxon>Enterobacterales</taxon>
        <taxon>Enterobacteriaceae</taxon>
        <taxon>Cedecea</taxon>
    </lineage>
</organism>
<protein>
    <submittedName>
        <fullName evidence="1">Uncharacterized protein</fullName>
    </submittedName>
</protein>
<accession>S3IUY9</accession>
<sequence length="41" mass="4398">MQFSIAGAASVCPGFNAFSYIERHPSNILNSANFTPPPKKS</sequence>
<proteinExistence type="predicted"/>
<dbReference type="Proteomes" id="UP000014585">
    <property type="component" value="Unassembled WGS sequence"/>
</dbReference>
<dbReference type="RefSeq" id="WP_016537051.1">
    <property type="nucleotide sequence ID" value="NZ_KE161030.1"/>
</dbReference>
<reference evidence="1 2" key="1">
    <citation type="submission" date="2013-04" db="EMBL/GenBank/DDBJ databases">
        <authorList>
            <person name="Weinstock G."/>
            <person name="Sodergren E."/>
            <person name="Lobos E.A."/>
            <person name="Fulton L."/>
            <person name="Fulton R."/>
            <person name="Courtney L."/>
            <person name="Fronick C."/>
            <person name="O'Laughlin M."/>
            <person name="Godfrey J."/>
            <person name="Wilson R.M."/>
            <person name="Miner T."/>
            <person name="Farmer C."/>
            <person name="Delehaunty K."/>
            <person name="Cordes M."/>
            <person name="Minx P."/>
            <person name="Tomlinson C."/>
            <person name="Chen J."/>
            <person name="Wollam A."/>
            <person name="Pepin K.H."/>
            <person name="Palsikar V.B."/>
            <person name="Zhang X."/>
            <person name="Suruliraj S."/>
            <person name="Perna N.T."/>
            <person name="Plunkett G."/>
            <person name="Warren W."/>
            <person name="Mitreva M."/>
            <person name="Mardis E.R."/>
            <person name="Wilson R.K."/>
        </authorList>
    </citation>
    <scope>NUCLEOTIDE SEQUENCE [LARGE SCALE GENOMIC DNA]</scope>
    <source>
        <strain evidence="1 2">DSM 4568</strain>
    </source>
</reference>
<comment type="caution">
    <text evidence="1">The sequence shown here is derived from an EMBL/GenBank/DDBJ whole genome shotgun (WGS) entry which is preliminary data.</text>
</comment>
<name>S3IUY9_9ENTR</name>
<dbReference type="HOGENOM" id="CLU_211453_0_0_6"/>